<sequence length="100" mass="10780">MWTQVTAAAGGQGKDSPGGSERPTEQTQRSAHFQLLSNPQTETNHPLPLTSCWISRRPAPKDPRASGSRQRKSRKQSHSRKEMGLLEGGGGCGRWGGSVV</sequence>
<accession>A0AAV2KTT2</accession>
<name>A0AAV2KTT2_KNICA</name>
<protein>
    <submittedName>
        <fullName evidence="2">Uncharacterized protein</fullName>
    </submittedName>
</protein>
<proteinExistence type="predicted"/>
<keyword evidence="3" id="KW-1185">Reference proteome</keyword>
<dbReference type="EMBL" id="OZ035824">
    <property type="protein sequence ID" value="CAL1591517.1"/>
    <property type="molecule type" value="Genomic_DNA"/>
</dbReference>
<reference evidence="2 3" key="1">
    <citation type="submission" date="2024-04" db="EMBL/GenBank/DDBJ databases">
        <authorList>
            <person name="Waldvogel A.-M."/>
            <person name="Schoenle A."/>
        </authorList>
    </citation>
    <scope>NUCLEOTIDE SEQUENCE [LARGE SCALE GENOMIC DNA]</scope>
</reference>
<evidence type="ECO:0000256" key="1">
    <source>
        <dbReference type="SAM" id="MobiDB-lite"/>
    </source>
</evidence>
<dbReference type="AlphaFoldDB" id="A0AAV2KTT2"/>
<evidence type="ECO:0000313" key="2">
    <source>
        <dbReference type="EMBL" id="CAL1591517.1"/>
    </source>
</evidence>
<organism evidence="2 3">
    <name type="scientific">Knipowitschia caucasica</name>
    <name type="common">Caucasian dwarf goby</name>
    <name type="synonym">Pomatoschistus caucasicus</name>
    <dbReference type="NCBI Taxonomy" id="637954"/>
    <lineage>
        <taxon>Eukaryota</taxon>
        <taxon>Metazoa</taxon>
        <taxon>Chordata</taxon>
        <taxon>Craniata</taxon>
        <taxon>Vertebrata</taxon>
        <taxon>Euteleostomi</taxon>
        <taxon>Actinopterygii</taxon>
        <taxon>Neopterygii</taxon>
        <taxon>Teleostei</taxon>
        <taxon>Neoteleostei</taxon>
        <taxon>Acanthomorphata</taxon>
        <taxon>Gobiaria</taxon>
        <taxon>Gobiiformes</taxon>
        <taxon>Gobioidei</taxon>
        <taxon>Gobiidae</taxon>
        <taxon>Gobiinae</taxon>
        <taxon>Knipowitschia</taxon>
    </lineage>
</organism>
<feature type="compositionally biased region" description="Basic residues" evidence="1">
    <location>
        <begin position="69"/>
        <end position="78"/>
    </location>
</feature>
<feature type="compositionally biased region" description="Polar residues" evidence="1">
    <location>
        <begin position="25"/>
        <end position="44"/>
    </location>
</feature>
<feature type="region of interest" description="Disordered" evidence="1">
    <location>
        <begin position="1"/>
        <end position="100"/>
    </location>
</feature>
<evidence type="ECO:0000313" key="3">
    <source>
        <dbReference type="Proteomes" id="UP001497482"/>
    </source>
</evidence>
<feature type="compositionally biased region" description="Gly residues" evidence="1">
    <location>
        <begin position="86"/>
        <end position="100"/>
    </location>
</feature>
<gene>
    <name evidence="2" type="ORF">KC01_LOCUS20880</name>
</gene>
<dbReference type="Proteomes" id="UP001497482">
    <property type="component" value="Chromosome 2"/>
</dbReference>